<name>A0ACB6Z226_THEGA</name>
<gene>
    <name evidence="1" type="ORF">BDM02DRAFT_3103980</name>
</gene>
<organism evidence="1 2">
    <name type="scientific">Thelephora ganbajun</name>
    <name type="common">Ganba fungus</name>
    <dbReference type="NCBI Taxonomy" id="370292"/>
    <lineage>
        <taxon>Eukaryota</taxon>
        <taxon>Fungi</taxon>
        <taxon>Dikarya</taxon>
        <taxon>Basidiomycota</taxon>
        <taxon>Agaricomycotina</taxon>
        <taxon>Agaricomycetes</taxon>
        <taxon>Thelephorales</taxon>
        <taxon>Thelephoraceae</taxon>
        <taxon>Thelephora</taxon>
    </lineage>
</organism>
<sequence>MDVAIYNKFTRHKDLKRELSAIANWLRFVLLAEPSSPTRAYGSPQNSDKDAFWGCGADANGRNELGKAPERLRAQLHKAERCL</sequence>
<evidence type="ECO:0000313" key="1">
    <source>
        <dbReference type="EMBL" id="KAF9643750.1"/>
    </source>
</evidence>
<accession>A0ACB6Z226</accession>
<proteinExistence type="predicted"/>
<reference evidence="1" key="1">
    <citation type="submission" date="2019-10" db="EMBL/GenBank/DDBJ databases">
        <authorList>
            <consortium name="DOE Joint Genome Institute"/>
            <person name="Kuo A."/>
            <person name="Miyauchi S."/>
            <person name="Kiss E."/>
            <person name="Drula E."/>
            <person name="Kohler A."/>
            <person name="Sanchez-Garcia M."/>
            <person name="Andreopoulos B."/>
            <person name="Barry K.W."/>
            <person name="Bonito G."/>
            <person name="Buee M."/>
            <person name="Carver A."/>
            <person name="Chen C."/>
            <person name="Cichocki N."/>
            <person name="Clum A."/>
            <person name="Culley D."/>
            <person name="Crous P.W."/>
            <person name="Fauchery L."/>
            <person name="Girlanda M."/>
            <person name="Hayes R."/>
            <person name="Keri Z."/>
            <person name="Labutti K."/>
            <person name="Lipzen A."/>
            <person name="Lombard V."/>
            <person name="Magnuson J."/>
            <person name="Maillard F."/>
            <person name="Morin E."/>
            <person name="Murat C."/>
            <person name="Nolan M."/>
            <person name="Ohm R."/>
            <person name="Pangilinan J."/>
            <person name="Pereira M."/>
            <person name="Perotto S."/>
            <person name="Peter M."/>
            <person name="Riley R."/>
            <person name="Sitrit Y."/>
            <person name="Stielow B."/>
            <person name="Szollosi G."/>
            <person name="Zifcakova L."/>
            <person name="Stursova M."/>
            <person name="Spatafora J.W."/>
            <person name="Tedersoo L."/>
            <person name="Vaario L.-M."/>
            <person name="Yamada A."/>
            <person name="Yan M."/>
            <person name="Wang P."/>
            <person name="Xu J."/>
            <person name="Bruns T."/>
            <person name="Baldrian P."/>
            <person name="Vilgalys R."/>
            <person name="Henrissat B."/>
            <person name="Grigoriev I.V."/>
            <person name="Hibbett D."/>
            <person name="Nagy L.G."/>
            <person name="Martin F.M."/>
        </authorList>
    </citation>
    <scope>NUCLEOTIDE SEQUENCE</scope>
    <source>
        <strain evidence="1">P2</strain>
    </source>
</reference>
<keyword evidence="2" id="KW-1185">Reference proteome</keyword>
<evidence type="ECO:0000313" key="2">
    <source>
        <dbReference type="Proteomes" id="UP000886501"/>
    </source>
</evidence>
<dbReference type="Proteomes" id="UP000886501">
    <property type="component" value="Unassembled WGS sequence"/>
</dbReference>
<protein>
    <submittedName>
        <fullName evidence="1">Uncharacterized protein</fullName>
    </submittedName>
</protein>
<dbReference type="EMBL" id="MU118190">
    <property type="protein sequence ID" value="KAF9643750.1"/>
    <property type="molecule type" value="Genomic_DNA"/>
</dbReference>
<comment type="caution">
    <text evidence="1">The sequence shown here is derived from an EMBL/GenBank/DDBJ whole genome shotgun (WGS) entry which is preliminary data.</text>
</comment>
<reference evidence="1" key="2">
    <citation type="journal article" date="2020" name="Nat. Commun.">
        <title>Large-scale genome sequencing of mycorrhizal fungi provides insights into the early evolution of symbiotic traits.</title>
        <authorList>
            <person name="Miyauchi S."/>
            <person name="Kiss E."/>
            <person name="Kuo A."/>
            <person name="Drula E."/>
            <person name="Kohler A."/>
            <person name="Sanchez-Garcia M."/>
            <person name="Morin E."/>
            <person name="Andreopoulos B."/>
            <person name="Barry K.W."/>
            <person name="Bonito G."/>
            <person name="Buee M."/>
            <person name="Carver A."/>
            <person name="Chen C."/>
            <person name="Cichocki N."/>
            <person name="Clum A."/>
            <person name="Culley D."/>
            <person name="Crous P.W."/>
            <person name="Fauchery L."/>
            <person name="Girlanda M."/>
            <person name="Hayes R.D."/>
            <person name="Keri Z."/>
            <person name="LaButti K."/>
            <person name="Lipzen A."/>
            <person name="Lombard V."/>
            <person name="Magnuson J."/>
            <person name="Maillard F."/>
            <person name="Murat C."/>
            <person name="Nolan M."/>
            <person name="Ohm R.A."/>
            <person name="Pangilinan J."/>
            <person name="Pereira M.F."/>
            <person name="Perotto S."/>
            <person name="Peter M."/>
            <person name="Pfister S."/>
            <person name="Riley R."/>
            <person name="Sitrit Y."/>
            <person name="Stielow J.B."/>
            <person name="Szollosi G."/>
            <person name="Zifcakova L."/>
            <person name="Stursova M."/>
            <person name="Spatafora J.W."/>
            <person name="Tedersoo L."/>
            <person name="Vaario L.M."/>
            <person name="Yamada A."/>
            <person name="Yan M."/>
            <person name="Wang P."/>
            <person name="Xu J."/>
            <person name="Bruns T."/>
            <person name="Baldrian P."/>
            <person name="Vilgalys R."/>
            <person name="Dunand C."/>
            <person name="Henrissat B."/>
            <person name="Grigoriev I.V."/>
            <person name="Hibbett D."/>
            <person name="Nagy L.G."/>
            <person name="Martin F.M."/>
        </authorList>
    </citation>
    <scope>NUCLEOTIDE SEQUENCE</scope>
    <source>
        <strain evidence="1">P2</strain>
    </source>
</reference>